<dbReference type="GO" id="GO:0005524">
    <property type="term" value="F:ATP binding"/>
    <property type="evidence" value="ECO:0007669"/>
    <property type="project" value="UniProtKB-UniRule"/>
</dbReference>
<dbReference type="PROSITE" id="PS00107">
    <property type="entry name" value="PROTEIN_KINASE_ATP"/>
    <property type="match status" value="1"/>
</dbReference>
<dbReference type="AlphaFoldDB" id="A0A9Q0QPX4"/>
<keyword evidence="7 10" id="KW-0067">ATP-binding</keyword>
<comment type="caution">
    <text evidence="13">The sequence shown here is derived from an EMBL/GenBank/DDBJ whole genome shotgun (WGS) entry which is preliminary data.</text>
</comment>
<dbReference type="InterPro" id="IPR050538">
    <property type="entry name" value="MAP_kinase_kinase_kinase"/>
</dbReference>
<name>A0A9Q0QPX4_9MAGN</name>
<evidence type="ECO:0000256" key="2">
    <source>
        <dbReference type="ARBA" id="ARBA00012406"/>
    </source>
</evidence>
<sequence>MRNYIHLRRLFHHRENGESRDDEDEGIAAMADRKQKQKQPKLQRRNALKNINYDAFASSSSSFGSSCDDSSSVIRSGSLDIVPFDTSFRIEGNEGDMDRLYQSLGLSGPEDFGIPADAWEMMKARSSSNVVSRSPLPQNDSPTKPEEEEEEALDAGFEAWVRIDEEAAVSVQLAPSNESENCCSLVDVNSYGGGTAGYGGGIKGTRPPVLAPPPFTNRNVDDMHSASTWDIVGSFAPEEERGSTSCRRRLLDSSSSDEENGVGGESEAVNGDVHERKEENEVRLGDTTVRSDSSPFWTSNDEDSSSSTTPFTISPNGSFRRNITSWQTGNVLGSGSFGIVYEAITDDGFFFAVKEISLLDLAPQSIHQLEQEVAFLREFEHENIVQYIGTDKHEGKLFIFLELVTQGSLVKVYQKYHLGDSQVSAYTRQILSGLKYLHDRCVVHRDIKCANILVHTSGSVKLADFGLAKATTKLNDVKSSKGTPFWMAPEVVNRKNNGYGPPADIWSLGCTVLEMLTRQVPYSPLDWMQAFFKIGKGIPPPIPDSLSRDARDFIHQCLQVDPTNRPTAGQLLNHPFVQRSLSASSVPGSPSLHNRGQS</sequence>
<keyword evidence="3" id="KW-0723">Serine/threonine-protein kinase</keyword>
<evidence type="ECO:0000256" key="9">
    <source>
        <dbReference type="ARBA" id="ARBA00048329"/>
    </source>
</evidence>
<evidence type="ECO:0000313" key="14">
    <source>
        <dbReference type="Proteomes" id="UP001141806"/>
    </source>
</evidence>
<evidence type="ECO:0000256" key="6">
    <source>
        <dbReference type="ARBA" id="ARBA00022777"/>
    </source>
</evidence>
<evidence type="ECO:0000256" key="1">
    <source>
        <dbReference type="ARBA" id="ARBA00006529"/>
    </source>
</evidence>
<gene>
    <name evidence="13" type="ORF">NE237_019362</name>
</gene>
<dbReference type="InterPro" id="IPR011009">
    <property type="entry name" value="Kinase-like_dom_sf"/>
</dbReference>
<dbReference type="GO" id="GO:0004709">
    <property type="term" value="F:MAP kinase kinase kinase activity"/>
    <property type="evidence" value="ECO:0007669"/>
    <property type="project" value="UniProtKB-EC"/>
</dbReference>
<dbReference type="PANTHER" id="PTHR48016:SF29">
    <property type="entry name" value="MITOGEN-ACTIVATED PROTEIN KINASE KINASE KINASE 1-RELATED"/>
    <property type="match status" value="1"/>
</dbReference>
<dbReference type="EMBL" id="JAMYWD010000007">
    <property type="protein sequence ID" value="KAJ4967513.1"/>
    <property type="molecule type" value="Genomic_DNA"/>
</dbReference>
<evidence type="ECO:0000256" key="7">
    <source>
        <dbReference type="ARBA" id="ARBA00022840"/>
    </source>
</evidence>
<feature type="region of interest" description="Disordered" evidence="11">
    <location>
        <begin position="234"/>
        <end position="313"/>
    </location>
</feature>
<dbReference type="InterPro" id="IPR000719">
    <property type="entry name" value="Prot_kinase_dom"/>
</dbReference>
<evidence type="ECO:0000313" key="13">
    <source>
        <dbReference type="EMBL" id="KAJ4967513.1"/>
    </source>
</evidence>
<reference evidence="13" key="1">
    <citation type="journal article" date="2023" name="Plant J.">
        <title>The genome of the king protea, Protea cynaroides.</title>
        <authorList>
            <person name="Chang J."/>
            <person name="Duong T.A."/>
            <person name="Schoeman C."/>
            <person name="Ma X."/>
            <person name="Roodt D."/>
            <person name="Barker N."/>
            <person name="Li Z."/>
            <person name="Van de Peer Y."/>
            <person name="Mizrachi E."/>
        </authorList>
    </citation>
    <scope>NUCLEOTIDE SEQUENCE</scope>
    <source>
        <tissue evidence="13">Young leaves</tissue>
    </source>
</reference>
<dbReference type="PROSITE" id="PS50011">
    <property type="entry name" value="PROTEIN_KINASE_DOM"/>
    <property type="match status" value="1"/>
</dbReference>
<evidence type="ECO:0000256" key="4">
    <source>
        <dbReference type="ARBA" id="ARBA00022679"/>
    </source>
</evidence>
<evidence type="ECO:0000259" key="12">
    <source>
        <dbReference type="PROSITE" id="PS50011"/>
    </source>
</evidence>
<dbReference type="PROSITE" id="PS00108">
    <property type="entry name" value="PROTEIN_KINASE_ST"/>
    <property type="match status" value="1"/>
</dbReference>
<dbReference type="FunFam" id="1.10.510.10:FF:000359">
    <property type="entry name" value="Mitogen-activated protein kinase 1, putative, expressed"/>
    <property type="match status" value="1"/>
</dbReference>
<proteinExistence type="inferred from homology"/>
<dbReference type="Proteomes" id="UP001141806">
    <property type="component" value="Unassembled WGS sequence"/>
</dbReference>
<feature type="region of interest" description="Disordered" evidence="11">
    <location>
        <begin position="126"/>
        <end position="151"/>
    </location>
</feature>
<dbReference type="GO" id="GO:1902065">
    <property type="term" value="P:response to L-glutamate"/>
    <property type="evidence" value="ECO:0007669"/>
    <property type="project" value="UniProtKB-ARBA"/>
</dbReference>
<feature type="compositionally biased region" description="Basic and acidic residues" evidence="11">
    <location>
        <begin position="272"/>
        <end position="284"/>
    </location>
</feature>
<feature type="compositionally biased region" description="Polar residues" evidence="11">
    <location>
        <begin position="288"/>
        <end position="297"/>
    </location>
</feature>
<dbReference type="GO" id="GO:0005737">
    <property type="term" value="C:cytoplasm"/>
    <property type="evidence" value="ECO:0007669"/>
    <property type="project" value="TreeGrafter"/>
</dbReference>
<protein>
    <recommendedName>
        <fullName evidence="2">mitogen-activated protein kinase kinase kinase</fullName>
        <ecNumber evidence="2">2.7.11.25</ecNumber>
    </recommendedName>
</protein>
<feature type="domain" description="Protein kinase" evidence="12">
    <location>
        <begin position="326"/>
        <end position="577"/>
    </location>
</feature>
<evidence type="ECO:0000256" key="8">
    <source>
        <dbReference type="ARBA" id="ARBA00047559"/>
    </source>
</evidence>
<dbReference type="PANTHER" id="PTHR48016">
    <property type="entry name" value="MAP KINASE KINASE KINASE SSK2-RELATED-RELATED"/>
    <property type="match status" value="1"/>
</dbReference>
<accession>A0A9Q0QPX4</accession>
<dbReference type="OrthoDB" id="266718at2759"/>
<dbReference type="Gene3D" id="1.10.510.10">
    <property type="entry name" value="Transferase(Phosphotransferase) domain 1"/>
    <property type="match status" value="1"/>
</dbReference>
<feature type="compositionally biased region" description="Polar residues" evidence="11">
    <location>
        <begin position="126"/>
        <end position="142"/>
    </location>
</feature>
<dbReference type="Pfam" id="PF00069">
    <property type="entry name" value="Pkinase"/>
    <property type="match status" value="1"/>
</dbReference>
<evidence type="ECO:0000256" key="10">
    <source>
        <dbReference type="PROSITE-ProRule" id="PRU10141"/>
    </source>
</evidence>
<dbReference type="InterPro" id="IPR017441">
    <property type="entry name" value="Protein_kinase_ATP_BS"/>
</dbReference>
<evidence type="ECO:0000256" key="3">
    <source>
        <dbReference type="ARBA" id="ARBA00022527"/>
    </source>
</evidence>
<evidence type="ECO:0000256" key="11">
    <source>
        <dbReference type="SAM" id="MobiDB-lite"/>
    </source>
</evidence>
<keyword evidence="5 10" id="KW-0547">Nucleotide-binding</keyword>
<keyword evidence="4" id="KW-0808">Transferase</keyword>
<dbReference type="SUPFAM" id="SSF56112">
    <property type="entry name" value="Protein kinase-like (PK-like)"/>
    <property type="match status" value="1"/>
</dbReference>
<comment type="similarity">
    <text evidence="1">Belongs to the protein kinase superfamily. STE Ser/Thr protein kinase family. MAP kinase kinase kinase subfamily.</text>
</comment>
<feature type="binding site" evidence="10">
    <location>
        <position position="354"/>
    </location>
    <ligand>
        <name>ATP</name>
        <dbReference type="ChEBI" id="CHEBI:30616"/>
    </ligand>
</feature>
<keyword evidence="6" id="KW-0418">Kinase</keyword>
<dbReference type="SMART" id="SM00220">
    <property type="entry name" value="S_TKc"/>
    <property type="match status" value="1"/>
</dbReference>
<comment type="catalytic activity">
    <reaction evidence="9">
        <text>L-seryl-[protein] + ATP = O-phospho-L-seryl-[protein] + ADP + H(+)</text>
        <dbReference type="Rhea" id="RHEA:17989"/>
        <dbReference type="Rhea" id="RHEA-COMP:9863"/>
        <dbReference type="Rhea" id="RHEA-COMP:11604"/>
        <dbReference type="ChEBI" id="CHEBI:15378"/>
        <dbReference type="ChEBI" id="CHEBI:29999"/>
        <dbReference type="ChEBI" id="CHEBI:30616"/>
        <dbReference type="ChEBI" id="CHEBI:83421"/>
        <dbReference type="ChEBI" id="CHEBI:456216"/>
        <dbReference type="EC" id="2.7.11.25"/>
    </reaction>
</comment>
<dbReference type="EC" id="2.7.11.25" evidence="2"/>
<organism evidence="13 14">
    <name type="scientific">Protea cynaroides</name>
    <dbReference type="NCBI Taxonomy" id="273540"/>
    <lineage>
        <taxon>Eukaryota</taxon>
        <taxon>Viridiplantae</taxon>
        <taxon>Streptophyta</taxon>
        <taxon>Embryophyta</taxon>
        <taxon>Tracheophyta</taxon>
        <taxon>Spermatophyta</taxon>
        <taxon>Magnoliopsida</taxon>
        <taxon>Proteales</taxon>
        <taxon>Proteaceae</taxon>
        <taxon>Protea</taxon>
    </lineage>
</organism>
<comment type="catalytic activity">
    <reaction evidence="8">
        <text>L-threonyl-[protein] + ATP = O-phospho-L-threonyl-[protein] + ADP + H(+)</text>
        <dbReference type="Rhea" id="RHEA:46608"/>
        <dbReference type="Rhea" id="RHEA-COMP:11060"/>
        <dbReference type="Rhea" id="RHEA-COMP:11605"/>
        <dbReference type="ChEBI" id="CHEBI:15378"/>
        <dbReference type="ChEBI" id="CHEBI:30013"/>
        <dbReference type="ChEBI" id="CHEBI:30616"/>
        <dbReference type="ChEBI" id="CHEBI:61977"/>
        <dbReference type="ChEBI" id="CHEBI:456216"/>
        <dbReference type="EC" id="2.7.11.25"/>
    </reaction>
</comment>
<evidence type="ECO:0000256" key="5">
    <source>
        <dbReference type="ARBA" id="ARBA00022741"/>
    </source>
</evidence>
<dbReference type="InterPro" id="IPR008271">
    <property type="entry name" value="Ser/Thr_kinase_AS"/>
</dbReference>
<keyword evidence="14" id="KW-1185">Reference proteome</keyword>